<dbReference type="RefSeq" id="XP_013023611.1">
    <property type="nucleotide sequence ID" value="XM_013168157.1"/>
</dbReference>
<evidence type="ECO:0000313" key="2">
    <source>
        <dbReference type="Proteomes" id="UP000015464"/>
    </source>
</evidence>
<proteinExistence type="predicted"/>
<accession>S9VT44</accession>
<keyword evidence="2" id="KW-1185">Reference proteome</keyword>
<dbReference type="AlphaFoldDB" id="S9VT44"/>
<dbReference type="OrthoDB" id="10622193at2759"/>
<dbReference type="Proteomes" id="UP000015464">
    <property type="component" value="Unassembled WGS sequence"/>
</dbReference>
<organism evidence="1 2">
    <name type="scientific">Schizosaccharomyces cryophilus (strain OY26 / ATCC MYA-4695 / CBS 11777 / NBRC 106824 / NRRL Y48691)</name>
    <name type="common">Fission yeast</name>
    <dbReference type="NCBI Taxonomy" id="653667"/>
    <lineage>
        <taxon>Eukaryota</taxon>
        <taxon>Fungi</taxon>
        <taxon>Dikarya</taxon>
        <taxon>Ascomycota</taxon>
        <taxon>Taphrinomycotina</taxon>
        <taxon>Schizosaccharomycetes</taxon>
        <taxon>Schizosaccharomycetales</taxon>
        <taxon>Schizosaccharomycetaceae</taxon>
        <taxon>Schizosaccharomyces</taxon>
    </lineage>
</organism>
<sequence>MTNDLKNFRKLSNDELARLHEGSGKELNLPFSMSDETIVACRRIIIGSFNEFAFDSNQLFSFKLYYIPIVTYSNLTKPKLPLIPPLPSNILALFHLPFLFFLKTQNSESTCYETQHKIAHASVCGDTWIFQRHTKGLYKNELSYVCARENLLEESLSLVASQLNLTVNPKTSNSEYNTSGIATLRSRSPEKISSPLNKDGNIKWNHPQSVGEKIVMNLFSNLGLGKPEAVRRLRFVLL</sequence>
<evidence type="ECO:0000313" key="1">
    <source>
        <dbReference type="EMBL" id="EPY51038.1"/>
    </source>
</evidence>
<gene>
    <name evidence="1" type="ORF">SPOG_02216</name>
</gene>
<dbReference type="HOGENOM" id="CLU_1166425_0_0_1"/>
<dbReference type="EMBL" id="KE546991">
    <property type="protein sequence ID" value="EPY51038.1"/>
    <property type="molecule type" value="Genomic_DNA"/>
</dbReference>
<dbReference type="GeneID" id="25036540"/>
<protein>
    <submittedName>
        <fullName evidence="1">Uncharacterized protein</fullName>
    </submittedName>
</protein>
<reference evidence="1 2" key="1">
    <citation type="journal article" date="2011" name="Science">
        <title>Comparative functional genomics of the fission yeasts.</title>
        <authorList>
            <person name="Rhind N."/>
            <person name="Chen Z."/>
            <person name="Yassour M."/>
            <person name="Thompson D.A."/>
            <person name="Haas B.J."/>
            <person name="Habib N."/>
            <person name="Wapinski I."/>
            <person name="Roy S."/>
            <person name="Lin M.F."/>
            <person name="Heiman D.I."/>
            <person name="Young S.K."/>
            <person name="Furuya K."/>
            <person name="Guo Y."/>
            <person name="Pidoux A."/>
            <person name="Chen H.M."/>
            <person name="Robbertse B."/>
            <person name="Goldberg J.M."/>
            <person name="Aoki K."/>
            <person name="Bayne E.H."/>
            <person name="Berlin A.M."/>
            <person name="Desjardins C.A."/>
            <person name="Dobbs E."/>
            <person name="Dukaj L."/>
            <person name="Fan L."/>
            <person name="FitzGerald M.G."/>
            <person name="French C."/>
            <person name="Gujja S."/>
            <person name="Hansen K."/>
            <person name="Keifenheim D."/>
            <person name="Levin J.Z."/>
            <person name="Mosher R.A."/>
            <person name="Mueller C.A."/>
            <person name="Pfiffner J."/>
            <person name="Priest M."/>
            <person name="Russ C."/>
            <person name="Smialowska A."/>
            <person name="Swoboda P."/>
            <person name="Sykes S.M."/>
            <person name="Vaughn M."/>
            <person name="Vengrova S."/>
            <person name="Yoder R."/>
            <person name="Zeng Q."/>
            <person name="Allshire R."/>
            <person name="Baulcombe D."/>
            <person name="Birren B.W."/>
            <person name="Brown W."/>
            <person name="Ekwall K."/>
            <person name="Kellis M."/>
            <person name="Leatherwood J."/>
            <person name="Levin H."/>
            <person name="Margalit H."/>
            <person name="Martienssen R."/>
            <person name="Nieduszynski C.A."/>
            <person name="Spatafora J.W."/>
            <person name="Friedman N."/>
            <person name="Dalgaard J.Z."/>
            <person name="Baumann P."/>
            <person name="Niki H."/>
            <person name="Regev A."/>
            <person name="Nusbaum C."/>
        </authorList>
    </citation>
    <scope>NUCLEOTIDE SEQUENCE [LARGE SCALE GENOMIC DNA]</scope>
    <source>
        <strain evidence="2">OY26 / ATCC MYA-4695 / CBS 11777 / NBRC 106824 / NRRL Y48691</strain>
    </source>
</reference>
<name>S9VT44_SCHCR</name>